<dbReference type="Proteomes" id="UP000507962">
    <property type="component" value="Unassembled WGS sequence"/>
</dbReference>
<feature type="compositionally biased region" description="Polar residues" evidence="1">
    <location>
        <begin position="85"/>
        <end position="109"/>
    </location>
</feature>
<organism evidence="3 4">
    <name type="scientific">Desulfoluna butyratoxydans</name>
    <dbReference type="NCBI Taxonomy" id="231438"/>
    <lineage>
        <taxon>Bacteria</taxon>
        <taxon>Pseudomonadati</taxon>
        <taxon>Thermodesulfobacteriota</taxon>
        <taxon>Desulfobacteria</taxon>
        <taxon>Desulfobacterales</taxon>
        <taxon>Desulfolunaceae</taxon>
        <taxon>Desulfoluna</taxon>
    </lineage>
</organism>
<keyword evidence="2" id="KW-0812">Transmembrane</keyword>
<keyword evidence="2" id="KW-0472">Membrane</keyword>
<proteinExistence type="predicted"/>
<dbReference type="EMBL" id="CAADHO010000008">
    <property type="protein sequence ID" value="VFQ46312.1"/>
    <property type="molecule type" value="Genomic_DNA"/>
</dbReference>
<evidence type="ECO:0000313" key="4">
    <source>
        <dbReference type="Proteomes" id="UP000507962"/>
    </source>
</evidence>
<gene>
    <name evidence="3" type="ORF">MSL71_39760</name>
</gene>
<feature type="region of interest" description="Disordered" evidence="1">
    <location>
        <begin position="85"/>
        <end position="149"/>
    </location>
</feature>
<protein>
    <submittedName>
        <fullName evidence="3">Uncharacterized protein</fullName>
    </submittedName>
</protein>
<keyword evidence="2" id="KW-1133">Transmembrane helix</keyword>
<keyword evidence="4" id="KW-1185">Reference proteome</keyword>
<accession>A0A4U8YWC4</accession>
<feature type="transmembrane region" description="Helical" evidence="2">
    <location>
        <begin position="37"/>
        <end position="59"/>
    </location>
</feature>
<feature type="compositionally biased region" description="Polar residues" evidence="1">
    <location>
        <begin position="132"/>
        <end position="141"/>
    </location>
</feature>
<name>A0A4U8YWC4_9BACT</name>
<evidence type="ECO:0000256" key="2">
    <source>
        <dbReference type="SAM" id="Phobius"/>
    </source>
</evidence>
<sequence>MSSVLEALKRMEEEEKHAGNVGFAGVAPRQKTGFARLLPFVAVFVAGVGLAGAGFYLAYGRGPTVVADEAPLGVTSVFRVVAPSSPVTQDSSSAETQSRPISQVASSPGATAPLSEPDSPVGPAVEPEPVSESIQASQGQGQPVAALPDVPELSKDELRRLPAADSGTYRLQGVRWSQTPSRRIAVINSQIIREGASVDGARVLSISKEGVVLDIAGVEMFLAFVGR</sequence>
<reference evidence="3 4" key="1">
    <citation type="submission" date="2019-03" db="EMBL/GenBank/DDBJ databases">
        <authorList>
            <person name="Nijsse B."/>
        </authorList>
    </citation>
    <scope>NUCLEOTIDE SEQUENCE [LARGE SCALE GENOMIC DNA]</scope>
    <source>
        <strain evidence="3">Desulfoluna butyratoxydans MSL71</strain>
    </source>
</reference>
<dbReference type="AlphaFoldDB" id="A0A4U8YWC4"/>
<dbReference type="RefSeq" id="WP_180143853.1">
    <property type="nucleotide sequence ID" value="NZ_CAADHO010000008.1"/>
</dbReference>
<evidence type="ECO:0000256" key="1">
    <source>
        <dbReference type="SAM" id="MobiDB-lite"/>
    </source>
</evidence>
<evidence type="ECO:0000313" key="3">
    <source>
        <dbReference type="EMBL" id="VFQ46312.1"/>
    </source>
</evidence>